<organism evidence="1 2">
    <name type="scientific">Intoshia linei</name>
    <dbReference type="NCBI Taxonomy" id="1819745"/>
    <lineage>
        <taxon>Eukaryota</taxon>
        <taxon>Metazoa</taxon>
        <taxon>Spiralia</taxon>
        <taxon>Lophotrochozoa</taxon>
        <taxon>Mesozoa</taxon>
        <taxon>Orthonectida</taxon>
        <taxon>Rhopaluridae</taxon>
        <taxon>Intoshia</taxon>
    </lineage>
</organism>
<comment type="caution">
    <text evidence="1">The sequence shown here is derived from an EMBL/GenBank/DDBJ whole genome shotgun (WGS) entry which is preliminary data.</text>
</comment>
<dbReference type="Pfam" id="PF24787">
    <property type="entry name" value="TEX47"/>
    <property type="match status" value="1"/>
</dbReference>
<dbReference type="Proteomes" id="UP000078046">
    <property type="component" value="Unassembled WGS sequence"/>
</dbReference>
<name>A0A177BA06_9BILA</name>
<dbReference type="InterPro" id="IPR055308">
    <property type="entry name" value="TEX47-like"/>
</dbReference>
<dbReference type="OrthoDB" id="548795at2759"/>
<protein>
    <submittedName>
        <fullName evidence="1">Uncharacterized protein</fullName>
    </submittedName>
</protein>
<sequence>MAFLVKKNVYDGQTSIFDIIQENNKTLGKKTFHNRLYVISKLGDMNREQIGSGYSSYIADTFNNTGDNLTGLMIIYEKVAVHIYESDMNELLNVIIELNRSSNINFPNIMDPIRAESTRFNSPENKTGYLKIKFSLTMCYIELDCYLCKKSIIPAAMKLLLI</sequence>
<reference evidence="1 2" key="1">
    <citation type="submission" date="2016-04" db="EMBL/GenBank/DDBJ databases">
        <title>The genome of Intoshia linei affirms orthonectids as highly simplified spiralians.</title>
        <authorList>
            <person name="Mikhailov K.V."/>
            <person name="Slusarev G.S."/>
            <person name="Nikitin M.A."/>
            <person name="Logacheva M.D."/>
            <person name="Penin A."/>
            <person name="Aleoshin V."/>
            <person name="Panchin Y.V."/>
        </authorList>
    </citation>
    <scope>NUCLEOTIDE SEQUENCE [LARGE SCALE GENOMIC DNA]</scope>
    <source>
        <strain evidence="1">Intl2013</strain>
        <tissue evidence="1">Whole animal</tissue>
    </source>
</reference>
<keyword evidence="2" id="KW-1185">Reference proteome</keyword>
<gene>
    <name evidence="1" type="ORF">A3Q56_01940</name>
</gene>
<accession>A0A177BA06</accession>
<dbReference type="AlphaFoldDB" id="A0A177BA06"/>
<evidence type="ECO:0000313" key="1">
    <source>
        <dbReference type="EMBL" id="OAF70274.1"/>
    </source>
</evidence>
<proteinExistence type="predicted"/>
<dbReference type="EMBL" id="LWCA01000166">
    <property type="protein sequence ID" value="OAF70274.1"/>
    <property type="molecule type" value="Genomic_DNA"/>
</dbReference>
<evidence type="ECO:0000313" key="2">
    <source>
        <dbReference type="Proteomes" id="UP000078046"/>
    </source>
</evidence>